<evidence type="ECO:0000256" key="1">
    <source>
        <dbReference type="ARBA" id="ARBA00001966"/>
    </source>
</evidence>
<dbReference type="EMBL" id="FOBS01000010">
    <property type="protein sequence ID" value="SEM31576.1"/>
    <property type="molecule type" value="Genomic_DNA"/>
</dbReference>
<evidence type="ECO:0000256" key="5">
    <source>
        <dbReference type="ARBA" id="ARBA00023014"/>
    </source>
</evidence>
<dbReference type="SUPFAM" id="SSF102114">
    <property type="entry name" value="Radical SAM enzymes"/>
    <property type="match status" value="1"/>
</dbReference>
<dbReference type="SFLD" id="SFLDG01095">
    <property type="entry name" value="Uncharacterised_Radical_SAM_Su"/>
    <property type="match status" value="1"/>
</dbReference>
<dbReference type="OrthoDB" id="5470216at2"/>
<evidence type="ECO:0000259" key="6">
    <source>
        <dbReference type="PROSITE" id="PS51918"/>
    </source>
</evidence>
<keyword evidence="3" id="KW-0479">Metal-binding</keyword>
<name>A0A1H7XCN1_9BACT</name>
<dbReference type="Pfam" id="PF04055">
    <property type="entry name" value="Radical_SAM"/>
    <property type="match status" value="1"/>
</dbReference>
<comment type="cofactor">
    <cofactor evidence="1">
        <name>[4Fe-4S] cluster</name>
        <dbReference type="ChEBI" id="CHEBI:49883"/>
    </cofactor>
</comment>
<dbReference type="GO" id="GO:0046872">
    <property type="term" value="F:metal ion binding"/>
    <property type="evidence" value="ECO:0007669"/>
    <property type="project" value="UniProtKB-KW"/>
</dbReference>
<evidence type="ECO:0000313" key="7">
    <source>
        <dbReference type="EMBL" id="SEM31576.1"/>
    </source>
</evidence>
<dbReference type="SFLD" id="SFLDS00029">
    <property type="entry name" value="Radical_SAM"/>
    <property type="match status" value="1"/>
</dbReference>
<dbReference type="PROSITE" id="PS51257">
    <property type="entry name" value="PROKAR_LIPOPROTEIN"/>
    <property type="match status" value="1"/>
</dbReference>
<dbReference type="InterPro" id="IPR013785">
    <property type="entry name" value="Aldolase_TIM"/>
</dbReference>
<dbReference type="PANTHER" id="PTHR43409:SF4">
    <property type="entry name" value="RADICAL SAM SUPERFAMILY PROTEIN"/>
    <property type="match status" value="1"/>
</dbReference>
<dbReference type="CDD" id="cd01335">
    <property type="entry name" value="Radical_SAM"/>
    <property type="match status" value="1"/>
</dbReference>
<dbReference type="SMART" id="SM00729">
    <property type="entry name" value="Elp3"/>
    <property type="match status" value="1"/>
</dbReference>
<sequence>MKYEGSIYRPPSEAYSLLIQVSTGCSHNKCTFCPCFKDKKFRIKSFEEIEEDIIEASRYSSVGKVFLCDGDALIIPQKKLVPIFESINRRLKGVERIGLYGNAKSILRKTPEELKQLKNLGLQIVYLGVETGSEALLKKICKGVTYSQLVEAGRKIKEAGIQLSVTVLLGIGGVEKSMEHATETARILSDIDPDYASALTVMIVPGTPLYEEHVQGKFILPDEFGCLKEIAVMIAQANFTNCFFASNHASNYYPVKANLPRDKEKTVRLLAEVINKGQRSLLRSEHLRAL</sequence>
<dbReference type="Proteomes" id="UP000198744">
    <property type="component" value="Unassembled WGS sequence"/>
</dbReference>
<keyword evidence="8" id="KW-1185">Reference proteome</keyword>
<dbReference type="GO" id="GO:0051536">
    <property type="term" value="F:iron-sulfur cluster binding"/>
    <property type="evidence" value="ECO:0007669"/>
    <property type="project" value="UniProtKB-KW"/>
</dbReference>
<feature type="domain" description="Radical SAM core" evidence="6">
    <location>
        <begin position="9"/>
        <end position="237"/>
    </location>
</feature>
<evidence type="ECO:0000256" key="3">
    <source>
        <dbReference type="ARBA" id="ARBA00022723"/>
    </source>
</evidence>
<dbReference type="InterPro" id="IPR007197">
    <property type="entry name" value="rSAM"/>
</dbReference>
<gene>
    <name evidence="7" type="ORF">SAMN04489760_11045</name>
</gene>
<dbReference type="GO" id="GO:0003824">
    <property type="term" value="F:catalytic activity"/>
    <property type="evidence" value="ECO:0007669"/>
    <property type="project" value="InterPro"/>
</dbReference>
<dbReference type="InterPro" id="IPR051198">
    <property type="entry name" value="BchE-like"/>
</dbReference>
<evidence type="ECO:0000256" key="4">
    <source>
        <dbReference type="ARBA" id="ARBA00023004"/>
    </source>
</evidence>
<protein>
    <submittedName>
        <fullName evidence="7">Radical SAM superfamily protein</fullName>
    </submittedName>
</protein>
<dbReference type="InterPro" id="IPR058240">
    <property type="entry name" value="rSAM_sf"/>
</dbReference>
<proteinExistence type="predicted"/>
<dbReference type="PROSITE" id="PS51918">
    <property type="entry name" value="RADICAL_SAM"/>
    <property type="match status" value="1"/>
</dbReference>
<dbReference type="PANTHER" id="PTHR43409">
    <property type="entry name" value="ANAEROBIC MAGNESIUM-PROTOPORPHYRIN IX MONOMETHYL ESTER CYCLASE-RELATED"/>
    <property type="match status" value="1"/>
</dbReference>
<keyword evidence="5" id="KW-0411">Iron-sulfur</keyword>
<dbReference type="AlphaFoldDB" id="A0A1H7XCN1"/>
<dbReference type="RefSeq" id="WP_093883274.1">
    <property type="nucleotide sequence ID" value="NZ_FOBS01000010.1"/>
</dbReference>
<dbReference type="STRING" id="43775.SAMN04489760_11045"/>
<reference evidence="7 8" key="1">
    <citation type="submission" date="2016-10" db="EMBL/GenBank/DDBJ databases">
        <authorList>
            <person name="de Groot N.N."/>
        </authorList>
    </citation>
    <scope>NUCLEOTIDE SEQUENCE [LARGE SCALE GENOMIC DNA]</scope>
    <source>
        <strain evidence="7 8">DSM 8423</strain>
    </source>
</reference>
<accession>A0A1H7XCN1</accession>
<dbReference type="Gene3D" id="3.20.20.70">
    <property type="entry name" value="Aldolase class I"/>
    <property type="match status" value="1"/>
</dbReference>
<dbReference type="SFLD" id="SFLDG01082">
    <property type="entry name" value="B12-binding_domain_containing"/>
    <property type="match status" value="1"/>
</dbReference>
<organism evidence="7 8">
    <name type="scientific">Syntrophus gentianae</name>
    <dbReference type="NCBI Taxonomy" id="43775"/>
    <lineage>
        <taxon>Bacteria</taxon>
        <taxon>Pseudomonadati</taxon>
        <taxon>Thermodesulfobacteriota</taxon>
        <taxon>Syntrophia</taxon>
        <taxon>Syntrophales</taxon>
        <taxon>Syntrophaceae</taxon>
        <taxon>Syntrophus</taxon>
    </lineage>
</organism>
<evidence type="ECO:0000313" key="8">
    <source>
        <dbReference type="Proteomes" id="UP000198744"/>
    </source>
</evidence>
<keyword evidence="4" id="KW-0408">Iron</keyword>
<evidence type="ECO:0000256" key="2">
    <source>
        <dbReference type="ARBA" id="ARBA00022691"/>
    </source>
</evidence>
<dbReference type="InterPro" id="IPR006638">
    <property type="entry name" value="Elp3/MiaA/NifB-like_rSAM"/>
</dbReference>
<keyword evidence="2" id="KW-0949">S-adenosyl-L-methionine</keyword>